<gene>
    <name evidence="1" type="ORF">ANN_23389</name>
</gene>
<keyword evidence="2" id="KW-1185">Reference proteome</keyword>
<protein>
    <submittedName>
        <fullName evidence="1">Uncharacterized protein</fullName>
    </submittedName>
</protein>
<proteinExistence type="predicted"/>
<dbReference type="Proteomes" id="UP001148838">
    <property type="component" value="Unassembled WGS sequence"/>
</dbReference>
<evidence type="ECO:0000313" key="2">
    <source>
        <dbReference type="Proteomes" id="UP001148838"/>
    </source>
</evidence>
<comment type="caution">
    <text evidence="1">The sequence shown here is derived from an EMBL/GenBank/DDBJ whole genome shotgun (WGS) entry which is preliminary data.</text>
</comment>
<accession>A0ABQ8SL17</accession>
<evidence type="ECO:0000313" key="1">
    <source>
        <dbReference type="EMBL" id="KAJ4434818.1"/>
    </source>
</evidence>
<reference evidence="1 2" key="1">
    <citation type="journal article" date="2022" name="Allergy">
        <title>Genome assembly and annotation of Periplaneta americana reveal a comprehensive cockroach allergen profile.</title>
        <authorList>
            <person name="Wang L."/>
            <person name="Xiong Q."/>
            <person name="Saelim N."/>
            <person name="Wang L."/>
            <person name="Nong W."/>
            <person name="Wan A.T."/>
            <person name="Shi M."/>
            <person name="Liu X."/>
            <person name="Cao Q."/>
            <person name="Hui J.H.L."/>
            <person name="Sookrung N."/>
            <person name="Leung T.F."/>
            <person name="Tungtrongchitr A."/>
            <person name="Tsui S.K.W."/>
        </authorList>
    </citation>
    <scope>NUCLEOTIDE SEQUENCE [LARGE SCALE GENOMIC DNA]</scope>
    <source>
        <strain evidence="1">PWHHKU_190912</strain>
    </source>
</reference>
<dbReference type="EMBL" id="JAJSOF020000025">
    <property type="protein sequence ID" value="KAJ4434818.1"/>
    <property type="molecule type" value="Genomic_DNA"/>
</dbReference>
<sequence length="105" mass="12291">MQTQRFLRCHFDIGRIGNVPTCHIIMNWVIAFRRNASAAEKNTPGRPRTMRSPENVERVRTALQLSPRRSVLQHSQTLGLSDRRARRIINYNLHFHSFKLQIGKN</sequence>
<name>A0ABQ8SL17_PERAM</name>
<organism evidence="1 2">
    <name type="scientific">Periplaneta americana</name>
    <name type="common">American cockroach</name>
    <name type="synonym">Blatta americana</name>
    <dbReference type="NCBI Taxonomy" id="6978"/>
    <lineage>
        <taxon>Eukaryota</taxon>
        <taxon>Metazoa</taxon>
        <taxon>Ecdysozoa</taxon>
        <taxon>Arthropoda</taxon>
        <taxon>Hexapoda</taxon>
        <taxon>Insecta</taxon>
        <taxon>Pterygota</taxon>
        <taxon>Neoptera</taxon>
        <taxon>Polyneoptera</taxon>
        <taxon>Dictyoptera</taxon>
        <taxon>Blattodea</taxon>
        <taxon>Blattoidea</taxon>
        <taxon>Blattidae</taxon>
        <taxon>Blattinae</taxon>
        <taxon>Periplaneta</taxon>
    </lineage>
</organism>